<feature type="compositionally biased region" description="Low complexity" evidence="1">
    <location>
        <begin position="257"/>
        <end position="269"/>
    </location>
</feature>
<feature type="compositionally biased region" description="Low complexity" evidence="1">
    <location>
        <begin position="468"/>
        <end position="480"/>
    </location>
</feature>
<dbReference type="PROSITE" id="PS51782">
    <property type="entry name" value="LYSM"/>
    <property type="match status" value="1"/>
</dbReference>
<keyword evidence="4" id="KW-1185">Reference proteome</keyword>
<sequence>MYEEAYGLRFDIYERVHLSDDSVGIVQLEEVELTPHIQVIPAGDQVTVRGSLLLAGVYEGDDEGRVSQSLEHWIPVEITLPLNRIRSLEDISVDIEHFDVDLLSARSLNITGILSLKGIAMEPAEPSSWEPEQFTVVHQTEEERGEDEPEWLRDYGEEAAPSPEALDAVARIRSLADGAEQREEEGQAVPEPAAEPVREKTYSDYIDQIEESKKAPETAATEAEEAEPEQDPGRTELTWDHAPWAFPSVTDLPPAAPKAVAEAEASVEAFGTDRGQQGEPEHRGLDEEEAAEPEAEEKPAEAPAGRTGEEPATWNLPQPQTAAASAPVPEPEPEAKPASAPKLEPEAKPASAPKPEPEAKPASAPKLEPKAKPASAPKPEPEAKPASAPVPEPEAKPASAPEPALEAPPEPRAEEKPAEAPASVASAAPAASAPAAEASSAEASVAEADVSEEQTAAEANPREEPEAEPAGDAAAAASAADTKPEMKIAINSSKPADAPAASGVGFSSLLQSSRQTKEREQREAEMKQAEEEAALEAAKVTTGDDVKWQSLFLQRVNDEHSFKKVRMCIVQREETLDTIADRYQMNTNEIVLYNRLPDQNVTEGQVLYIPVTS</sequence>
<evidence type="ECO:0000256" key="1">
    <source>
        <dbReference type="SAM" id="MobiDB-lite"/>
    </source>
</evidence>
<organism evidence="3 4">
    <name type="scientific">Paenibacillus melissococcoides</name>
    <dbReference type="NCBI Taxonomy" id="2912268"/>
    <lineage>
        <taxon>Bacteria</taxon>
        <taxon>Bacillati</taxon>
        <taxon>Bacillota</taxon>
        <taxon>Bacilli</taxon>
        <taxon>Bacillales</taxon>
        <taxon>Paenibacillaceae</taxon>
        <taxon>Paenibacillus</taxon>
    </lineage>
</organism>
<dbReference type="SUPFAM" id="SSF54106">
    <property type="entry name" value="LysM domain"/>
    <property type="match status" value="1"/>
</dbReference>
<accession>A0ABN8TXF6</accession>
<dbReference type="Pfam" id="PF20918">
    <property type="entry name" value="SPOCS_spoVID-N"/>
    <property type="match status" value="1"/>
</dbReference>
<feature type="domain" description="LysM" evidence="2">
    <location>
        <begin position="566"/>
        <end position="609"/>
    </location>
</feature>
<feature type="compositionally biased region" description="Basic and acidic residues" evidence="1">
    <location>
        <begin position="515"/>
        <end position="527"/>
    </location>
</feature>
<evidence type="ECO:0000313" key="4">
    <source>
        <dbReference type="Proteomes" id="UP001154322"/>
    </source>
</evidence>
<name>A0ABN8TXF6_9BACL</name>
<gene>
    <name evidence="3" type="ORF">WJ0W_000570</name>
</gene>
<dbReference type="InterPro" id="IPR036779">
    <property type="entry name" value="LysM_dom_sf"/>
</dbReference>
<comment type="caution">
    <text evidence="3">The sequence shown here is derived from an EMBL/GenBank/DDBJ whole genome shotgun (WGS) entry which is preliminary data.</text>
</comment>
<feature type="compositionally biased region" description="Basic and acidic residues" evidence="1">
    <location>
        <begin position="409"/>
        <end position="418"/>
    </location>
</feature>
<dbReference type="CDD" id="cd00118">
    <property type="entry name" value="LysM"/>
    <property type="match status" value="1"/>
</dbReference>
<dbReference type="RefSeq" id="WP_213427110.1">
    <property type="nucleotide sequence ID" value="NZ_AP031286.1"/>
</dbReference>
<feature type="compositionally biased region" description="Low complexity" evidence="1">
    <location>
        <begin position="336"/>
        <end position="353"/>
    </location>
</feature>
<reference evidence="3" key="1">
    <citation type="submission" date="2022-06" db="EMBL/GenBank/DDBJ databases">
        <authorList>
            <person name="Dietemann V."/>
            <person name="Ory F."/>
            <person name="Dainat B."/>
            <person name="Oberhansli S."/>
        </authorList>
    </citation>
    <scope>NUCLEOTIDE SEQUENCE</scope>
    <source>
        <strain evidence="3">Ena-SAMPLE-TAB-26-04-2022-14:26:32:270-5432</strain>
    </source>
</reference>
<feature type="compositionally biased region" description="Low complexity" evidence="1">
    <location>
        <begin position="360"/>
        <end position="377"/>
    </location>
</feature>
<feature type="compositionally biased region" description="Low complexity" evidence="1">
    <location>
        <begin position="396"/>
        <end position="407"/>
    </location>
</feature>
<feature type="compositionally biased region" description="Low complexity" evidence="1">
    <location>
        <begin position="419"/>
        <end position="448"/>
    </location>
</feature>
<proteinExistence type="predicted"/>
<dbReference type="Proteomes" id="UP001154322">
    <property type="component" value="Unassembled WGS sequence"/>
</dbReference>
<feature type="compositionally biased region" description="Acidic residues" evidence="1">
    <location>
        <begin position="286"/>
        <end position="295"/>
    </location>
</feature>
<protein>
    <submittedName>
        <fullName evidence="3">LysM peptidoglycan-binding domain-containing protein</fullName>
    </submittedName>
</protein>
<evidence type="ECO:0000313" key="3">
    <source>
        <dbReference type="EMBL" id="CAH8243343.1"/>
    </source>
</evidence>
<dbReference type="SMART" id="SM00257">
    <property type="entry name" value="LysM"/>
    <property type="match status" value="1"/>
</dbReference>
<evidence type="ECO:0000259" key="2">
    <source>
        <dbReference type="PROSITE" id="PS51782"/>
    </source>
</evidence>
<dbReference type="Pfam" id="PF01476">
    <property type="entry name" value="LysM"/>
    <property type="match status" value="1"/>
</dbReference>
<dbReference type="InterPro" id="IPR018392">
    <property type="entry name" value="LysM"/>
</dbReference>
<dbReference type="EMBL" id="CALYLO010000001">
    <property type="protein sequence ID" value="CAH8243343.1"/>
    <property type="molecule type" value="Genomic_DNA"/>
</dbReference>
<dbReference type="Gene3D" id="3.10.350.10">
    <property type="entry name" value="LysM domain"/>
    <property type="match status" value="1"/>
</dbReference>
<dbReference type="InterPro" id="IPR048862">
    <property type="entry name" value="SPOCS_spoVID_N"/>
</dbReference>
<feature type="region of interest" description="Disordered" evidence="1">
    <location>
        <begin position="178"/>
        <end position="527"/>
    </location>
</feature>